<dbReference type="EMBL" id="BGZK01000640">
    <property type="protein sequence ID" value="GBP54123.1"/>
    <property type="molecule type" value="Genomic_DNA"/>
</dbReference>
<comment type="caution">
    <text evidence="1">The sequence shown here is derived from an EMBL/GenBank/DDBJ whole genome shotgun (WGS) entry which is preliminary data.</text>
</comment>
<organism evidence="1 2">
    <name type="scientific">Eumeta variegata</name>
    <name type="common">Bagworm moth</name>
    <name type="synonym">Eumeta japonica</name>
    <dbReference type="NCBI Taxonomy" id="151549"/>
    <lineage>
        <taxon>Eukaryota</taxon>
        <taxon>Metazoa</taxon>
        <taxon>Ecdysozoa</taxon>
        <taxon>Arthropoda</taxon>
        <taxon>Hexapoda</taxon>
        <taxon>Insecta</taxon>
        <taxon>Pterygota</taxon>
        <taxon>Neoptera</taxon>
        <taxon>Endopterygota</taxon>
        <taxon>Lepidoptera</taxon>
        <taxon>Glossata</taxon>
        <taxon>Ditrysia</taxon>
        <taxon>Tineoidea</taxon>
        <taxon>Psychidae</taxon>
        <taxon>Oiketicinae</taxon>
        <taxon>Eumeta</taxon>
    </lineage>
</organism>
<dbReference type="Proteomes" id="UP000299102">
    <property type="component" value="Unassembled WGS sequence"/>
</dbReference>
<name>A0A4C1WT25_EUMVA</name>
<sequence length="279" mass="30995">MSKRKTNKGCRLRAGPPPWLPQRAYGVRGQYTSSIIFILTTLNNDLVLHRHVSAPIPDDRDRVDARPQIRTTNFDIYSKTDNMAIMDNRSQHDSLLAIVPSTRWALAAGGRRAPEVAGVDAARTSRALPLVLPRDVTDFERRCRCAAIKYNGDMQHNARNSAVVTLFTKASQWRKIGTRERKGKGRGALNLRIVSFADDSQGQSFFCILKTAHTPEHATFESETVVSCFSVMQESDLGCQVNGNIDNFDFFPFGKNRNAPTAPARRAPAPRASAVCPHC</sequence>
<protein>
    <submittedName>
        <fullName evidence="1">Uncharacterized protein</fullName>
    </submittedName>
</protein>
<evidence type="ECO:0000313" key="2">
    <source>
        <dbReference type="Proteomes" id="UP000299102"/>
    </source>
</evidence>
<gene>
    <name evidence="1" type="ORF">EVAR_46488_1</name>
</gene>
<dbReference type="AlphaFoldDB" id="A0A4C1WT25"/>
<keyword evidence="2" id="KW-1185">Reference proteome</keyword>
<accession>A0A4C1WT25</accession>
<proteinExistence type="predicted"/>
<evidence type="ECO:0000313" key="1">
    <source>
        <dbReference type="EMBL" id="GBP54123.1"/>
    </source>
</evidence>
<reference evidence="1 2" key="1">
    <citation type="journal article" date="2019" name="Commun. Biol.">
        <title>The bagworm genome reveals a unique fibroin gene that provides high tensile strength.</title>
        <authorList>
            <person name="Kono N."/>
            <person name="Nakamura H."/>
            <person name="Ohtoshi R."/>
            <person name="Tomita M."/>
            <person name="Numata K."/>
            <person name="Arakawa K."/>
        </authorList>
    </citation>
    <scope>NUCLEOTIDE SEQUENCE [LARGE SCALE GENOMIC DNA]</scope>
</reference>